<sequence>MMSSLFSASWYRLADLVPRLRTQTRIFRHVYRGQRWHVIQDLASGKFLRLNATAYCILSLVDGQATLDQIWKQAVEQLQDDAPSQDEVLQLMTQLNQIGVLTSNRTPDIEELSERSIKARRNRLKQYIANPLALRMPLIDPDRFLRYLVGHIPVWARPLLLAVWLITLLFGISLAALHWPELTGDLTRLVFTPEYIFTLILVFPLIKAIHELGHGIAIKLFGGQCHEMGLMFLVMVPIPYVDASHAIAFKSKYQRMLVGAAGMMIELFVASIALWLWTWTQPGLLRVFLHDIVILAGVVTLLFNLNPLLRFDGYYIFSDWLEIPNLGNKANQYFGYLLKRYLLRIDRGIQPPRVTAGEPAWLISFALLSFVYRMFIVGMILLFVASQFFVIGVLLAAYAFFLMILLPLSRTIKVAYSDPLISEKRPRLYLISFTVVTLLVWLVGVLPLPSATFVEGVVWMSEQSQVRARTDCFGQQLLHQPGFVKADEPLLYCDEPVLPAELQETRARMAEVDAELLLARGTDRVLAQNLLEERQHVEQRIVTLEQRIDAFEIRSPHAGEFVMSSPDDFMGRWYHRGDVIGYLLDPTHFTLLVAVDQADVDRIRSDSVNIAMRSADSVHQSHPLRILRAVPAATRDLPSLALSLQGGGQIGLSPDAAPGSQPQTLNPVFLFELELLHPENFAVQALGGRVYVRFAHTDESAARQIYRRLRDLFIRRFGI</sequence>
<dbReference type="EMBL" id="CP044222">
    <property type="protein sequence ID" value="QEW08555.1"/>
    <property type="molecule type" value="Genomic_DNA"/>
</dbReference>
<keyword evidence="2" id="KW-1133">Transmembrane helix</keyword>
<feature type="transmembrane region" description="Helical" evidence="2">
    <location>
        <begin position="428"/>
        <end position="448"/>
    </location>
</feature>
<feature type="transmembrane region" description="Helical" evidence="2">
    <location>
        <begin position="388"/>
        <end position="408"/>
    </location>
</feature>
<protein>
    <submittedName>
        <fullName evidence="3">PqqD family peptide modification chaperone</fullName>
    </submittedName>
</protein>
<feature type="transmembrane region" description="Helical" evidence="2">
    <location>
        <begin position="189"/>
        <end position="209"/>
    </location>
</feature>
<feature type="coiled-coil region" evidence="1">
    <location>
        <begin position="527"/>
        <end position="554"/>
    </location>
</feature>
<dbReference type="Pfam" id="PF05402">
    <property type="entry name" value="PqqD"/>
    <property type="match status" value="1"/>
</dbReference>
<dbReference type="InterPro" id="IPR041881">
    <property type="entry name" value="PqqD_sf"/>
</dbReference>
<reference evidence="3 4" key="1">
    <citation type="submission" date="2019-09" db="EMBL/GenBank/DDBJ databases">
        <title>Nitrincola iocasae sp. nov., a bacterium isolated from the sediment collected at a cold seep field in South China Sea.</title>
        <authorList>
            <person name="Zhang H."/>
            <person name="Wang H."/>
            <person name="Li C."/>
        </authorList>
    </citation>
    <scope>NUCLEOTIDE SEQUENCE [LARGE SCALE GENOMIC DNA]</scope>
    <source>
        <strain evidence="3 4">KXZD1103</strain>
    </source>
</reference>
<accession>A0A5J6LJ01</accession>
<dbReference type="InterPro" id="IPR001193">
    <property type="entry name" value="MBTPS2"/>
</dbReference>
<dbReference type="InterPro" id="IPR008792">
    <property type="entry name" value="PQQD"/>
</dbReference>
<dbReference type="GO" id="GO:0016020">
    <property type="term" value="C:membrane"/>
    <property type="evidence" value="ECO:0007669"/>
    <property type="project" value="InterPro"/>
</dbReference>
<feature type="transmembrane region" description="Helical" evidence="2">
    <location>
        <begin position="229"/>
        <end position="249"/>
    </location>
</feature>
<dbReference type="AlphaFoldDB" id="A0A5J6LJ01"/>
<feature type="transmembrane region" description="Helical" evidence="2">
    <location>
        <begin position="360"/>
        <end position="382"/>
    </location>
</feature>
<evidence type="ECO:0000256" key="1">
    <source>
        <dbReference type="SAM" id="Coils"/>
    </source>
</evidence>
<dbReference type="Gene3D" id="1.10.10.1150">
    <property type="entry name" value="Coenzyme PQQ synthesis protein D (PqqD)"/>
    <property type="match status" value="1"/>
</dbReference>
<organism evidence="3 4">
    <name type="scientific">Nitrincola iocasae</name>
    <dbReference type="NCBI Taxonomy" id="2614693"/>
    <lineage>
        <taxon>Bacteria</taxon>
        <taxon>Pseudomonadati</taxon>
        <taxon>Pseudomonadota</taxon>
        <taxon>Gammaproteobacteria</taxon>
        <taxon>Oceanospirillales</taxon>
        <taxon>Oceanospirillaceae</taxon>
        <taxon>Nitrincola</taxon>
    </lineage>
</organism>
<dbReference type="GO" id="GO:0031293">
    <property type="term" value="P:membrane protein intracellular domain proteolysis"/>
    <property type="evidence" value="ECO:0007669"/>
    <property type="project" value="TreeGrafter"/>
</dbReference>
<proteinExistence type="predicted"/>
<keyword evidence="1" id="KW-0175">Coiled coil</keyword>
<gene>
    <name evidence="3" type="ORF">F5I99_09900</name>
</gene>
<dbReference type="KEGG" id="nik:F5I99_09900"/>
<dbReference type="GO" id="GO:0005737">
    <property type="term" value="C:cytoplasm"/>
    <property type="evidence" value="ECO:0007669"/>
    <property type="project" value="TreeGrafter"/>
</dbReference>
<name>A0A5J6LJ01_9GAMM</name>
<keyword evidence="4" id="KW-1185">Reference proteome</keyword>
<keyword evidence="2" id="KW-0812">Transmembrane</keyword>
<evidence type="ECO:0000256" key="2">
    <source>
        <dbReference type="SAM" id="Phobius"/>
    </source>
</evidence>
<dbReference type="PANTHER" id="PTHR13325:SF3">
    <property type="entry name" value="MEMBRANE-BOUND TRANSCRIPTION FACTOR SITE-2 PROTEASE"/>
    <property type="match status" value="1"/>
</dbReference>
<feature type="transmembrane region" description="Helical" evidence="2">
    <location>
        <begin position="256"/>
        <end position="277"/>
    </location>
</feature>
<keyword evidence="2" id="KW-0472">Membrane</keyword>
<dbReference type="Proteomes" id="UP000325606">
    <property type="component" value="Chromosome"/>
</dbReference>
<evidence type="ECO:0000313" key="3">
    <source>
        <dbReference type="EMBL" id="QEW08555.1"/>
    </source>
</evidence>
<evidence type="ECO:0000313" key="4">
    <source>
        <dbReference type="Proteomes" id="UP000325606"/>
    </source>
</evidence>
<feature type="transmembrane region" description="Helical" evidence="2">
    <location>
        <begin position="283"/>
        <end position="305"/>
    </location>
</feature>
<feature type="transmembrane region" description="Helical" evidence="2">
    <location>
        <begin position="155"/>
        <end position="177"/>
    </location>
</feature>
<dbReference type="PANTHER" id="PTHR13325">
    <property type="entry name" value="PROTEASE M50 MEMBRANE-BOUND TRANSCRIPTION FACTOR SITE 2 PROTEASE"/>
    <property type="match status" value="1"/>
</dbReference>
<dbReference type="GO" id="GO:0004222">
    <property type="term" value="F:metalloendopeptidase activity"/>
    <property type="evidence" value="ECO:0007669"/>
    <property type="project" value="InterPro"/>
</dbReference>